<dbReference type="InterPro" id="IPR001810">
    <property type="entry name" value="F-box_dom"/>
</dbReference>
<evidence type="ECO:0000259" key="1">
    <source>
        <dbReference type="SMART" id="SM00256"/>
    </source>
</evidence>
<evidence type="ECO:0000313" key="2">
    <source>
        <dbReference type="EMBL" id="ODQ80561.1"/>
    </source>
</evidence>
<dbReference type="AlphaFoldDB" id="A0A1E3QSA2"/>
<sequence length="596" mass="68752">MELPPRSLILLPPETINCICDSLNGSDRASFAQTCRPLNKLVTPRIYQNILVVDQKYSTGTEYDWSLVKVSESPGKLQVKDQFELFLLTLQPRLHLLGYIERFEILNCMSVRVRLYLSRMISTWGKHMVHLKSFRWHGSSSSLDYTNRDKMVLYDVVGKAFPGLMVHYRWDSLCEFMKNAVQEGRKDLKLDLFLPSEISKLKLCPDLMRNLHLDSPRFNSLEIYSQPKIGLEILDALTSLSPSRQVTVHRLVLNHFHGGFNPVADLFQAELQEETYPLRGLLSETVCRDSLKELDLYVGCQYASCPCIERFMVDLVHFHRLERFALRLDSRTVPRTLSRLWVSIKAAIEANRRCLKYVYLDLSASENPRSSLQTTFEEDNDFMIGVVPQDRISTTVDEFDLLGFPNLETLIVNDFLERFILPGFQGWKLTSLYKYNSKTSDAPIQLWKSLEAHFLSMSQRNLRGWIKDASVSDVDYTITSMVLSVLEDFQAAMRKMNGAASTLPMLDIENYPTQDDATREYVDAYKHIFRISKYVPGSKRPKYQDIFTTIVSLCLVPFHESLQDLIKLPCLKSIVLNGIHLEVVEISGYRTYRLVK</sequence>
<dbReference type="SUPFAM" id="SSF81383">
    <property type="entry name" value="F-box domain"/>
    <property type="match status" value="1"/>
</dbReference>
<proteinExistence type="predicted"/>
<gene>
    <name evidence="2" type="ORF">BABINDRAFT_160825</name>
</gene>
<reference evidence="3" key="1">
    <citation type="submission" date="2016-05" db="EMBL/GenBank/DDBJ databases">
        <title>Comparative genomics of biotechnologically important yeasts.</title>
        <authorList>
            <consortium name="DOE Joint Genome Institute"/>
            <person name="Riley R."/>
            <person name="Haridas S."/>
            <person name="Wolfe K.H."/>
            <person name="Lopes M.R."/>
            <person name="Hittinger C.T."/>
            <person name="Goker M."/>
            <person name="Salamov A."/>
            <person name="Wisecaver J."/>
            <person name="Long T.M."/>
            <person name="Aerts A.L."/>
            <person name="Barry K."/>
            <person name="Choi C."/>
            <person name="Clum A."/>
            <person name="Coughlan A.Y."/>
            <person name="Deshpande S."/>
            <person name="Douglass A.P."/>
            <person name="Hanson S.J."/>
            <person name="Klenk H.-P."/>
            <person name="Labutti K."/>
            <person name="Lapidus A."/>
            <person name="Lindquist E."/>
            <person name="Lipzen A."/>
            <person name="Meier-Kolthoff J.P."/>
            <person name="Ohm R.A."/>
            <person name="Otillar R.P."/>
            <person name="Pangilinan J."/>
            <person name="Peng Y."/>
            <person name="Rokas A."/>
            <person name="Rosa C.A."/>
            <person name="Scheuner C."/>
            <person name="Sibirny A.A."/>
            <person name="Slot J.C."/>
            <person name="Stielow J.B."/>
            <person name="Sun H."/>
            <person name="Kurtzman C.P."/>
            <person name="Blackwell M."/>
            <person name="Grigoriev I.V."/>
            <person name="Jeffries T.W."/>
        </authorList>
    </citation>
    <scope>NUCLEOTIDE SEQUENCE [LARGE SCALE GENOMIC DNA]</scope>
    <source>
        <strain evidence="3">NRRL Y-12698</strain>
    </source>
</reference>
<dbReference type="RefSeq" id="XP_018985889.1">
    <property type="nucleotide sequence ID" value="XM_019128478.1"/>
</dbReference>
<feature type="domain" description="F-box" evidence="1">
    <location>
        <begin position="11"/>
        <end position="50"/>
    </location>
</feature>
<protein>
    <recommendedName>
        <fullName evidence="1">F-box domain-containing protein</fullName>
    </recommendedName>
</protein>
<keyword evidence="3" id="KW-1185">Reference proteome</keyword>
<accession>A0A1E3QSA2</accession>
<dbReference type="InterPro" id="IPR036047">
    <property type="entry name" value="F-box-like_dom_sf"/>
</dbReference>
<organism evidence="2 3">
    <name type="scientific">Babjeviella inositovora NRRL Y-12698</name>
    <dbReference type="NCBI Taxonomy" id="984486"/>
    <lineage>
        <taxon>Eukaryota</taxon>
        <taxon>Fungi</taxon>
        <taxon>Dikarya</taxon>
        <taxon>Ascomycota</taxon>
        <taxon>Saccharomycotina</taxon>
        <taxon>Pichiomycetes</taxon>
        <taxon>Serinales incertae sedis</taxon>
        <taxon>Babjeviella</taxon>
    </lineage>
</organism>
<dbReference type="SMART" id="SM00256">
    <property type="entry name" value="FBOX"/>
    <property type="match status" value="1"/>
</dbReference>
<dbReference type="GeneID" id="30146331"/>
<evidence type="ECO:0000313" key="3">
    <source>
        <dbReference type="Proteomes" id="UP000094336"/>
    </source>
</evidence>
<dbReference type="Proteomes" id="UP000094336">
    <property type="component" value="Unassembled WGS sequence"/>
</dbReference>
<dbReference type="EMBL" id="KV454429">
    <property type="protein sequence ID" value="ODQ80561.1"/>
    <property type="molecule type" value="Genomic_DNA"/>
</dbReference>
<name>A0A1E3QSA2_9ASCO</name>